<feature type="transmembrane region" description="Helical" evidence="5">
    <location>
        <begin position="78"/>
        <end position="96"/>
    </location>
</feature>
<evidence type="ECO:0000256" key="1">
    <source>
        <dbReference type="ARBA" id="ARBA00004141"/>
    </source>
</evidence>
<dbReference type="Pfam" id="PF04932">
    <property type="entry name" value="Wzy_C"/>
    <property type="match status" value="1"/>
</dbReference>
<comment type="subcellular location">
    <subcellularLocation>
        <location evidence="1">Membrane</location>
        <topology evidence="1">Multi-pass membrane protein</topology>
    </subcellularLocation>
</comment>
<organism evidence="7 8">
    <name type="scientific">Sphingomonas gellani</name>
    <dbReference type="NCBI Taxonomy" id="1166340"/>
    <lineage>
        <taxon>Bacteria</taxon>
        <taxon>Pseudomonadati</taxon>
        <taxon>Pseudomonadota</taxon>
        <taxon>Alphaproteobacteria</taxon>
        <taxon>Sphingomonadales</taxon>
        <taxon>Sphingomonadaceae</taxon>
        <taxon>Sphingomonas</taxon>
    </lineage>
</organism>
<feature type="transmembrane region" description="Helical" evidence="5">
    <location>
        <begin position="127"/>
        <end position="146"/>
    </location>
</feature>
<feature type="transmembrane region" description="Helical" evidence="5">
    <location>
        <begin position="158"/>
        <end position="181"/>
    </location>
</feature>
<gene>
    <name evidence="7" type="ORF">SAMN05192583_3126</name>
</gene>
<evidence type="ECO:0000256" key="5">
    <source>
        <dbReference type="SAM" id="Phobius"/>
    </source>
</evidence>
<keyword evidence="8" id="KW-1185">Reference proteome</keyword>
<dbReference type="AlphaFoldDB" id="A0A1H8HX28"/>
<dbReference type="EMBL" id="FOCF01000009">
    <property type="protein sequence ID" value="SEN60456.1"/>
    <property type="molecule type" value="Genomic_DNA"/>
</dbReference>
<dbReference type="GO" id="GO:0016020">
    <property type="term" value="C:membrane"/>
    <property type="evidence" value="ECO:0007669"/>
    <property type="project" value="UniProtKB-SubCell"/>
</dbReference>
<keyword evidence="3 5" id="KW-1133">Transmembrane helix</keyword>
<evidence type="ECO:0000313" key="7">
    <source>
        <dbReference type="EMBL" id="SEN60456.1"/>
    </source>
</evidence>
<feature type="transmembrane region" description="Helical" evidence="5">
    <location>
        <begin position="271"/>
        <end position="290"/>
    </location>
</feature>
<feature type="transmembrane region" description="Helical" evidence="5">
    <location>
        <begin position="20"/>
        <end position="41"/>
    </location>
</feature>
<sequence length="467" mass="50672">MREIACHGEDGLDQIGAIGAALPAYVLLPTLLLSAALLTALLARVRSVSASFACFAIWTRCALSALHDFTFSASPIGMSYTALGSVMISIIGLFVLRWRRLSDIVLLPFYPLIACYLISGIHSAQVGPMNVALSKFLYLIVLALAIKDALDDIGPERLFRLLLWAFALPLLLQILSIALGVVKAGEADGSVSYIGGFHHEAAFSVVLASAVLCICMMQRVGTIAKIALIFYGLAAIILANYRTAMIAILPLVGVVLVTEVTRRFVPRQRGIVLGVMGLALGAALLAGGYMESERFADLGTVAQEGTGIIKRPEMISDDDRRILSGRGAIWSNYIYGWYDAKPLNKLIGFGPDAWTKVFPLYAHNTVVSFLYELGLTGVAALLFLWGWMLGLALLVRGGPRLQLVAGHFSFFVLNMATMPMWMIEGMIFYGILCGYTVYWFMRSRRGAGQAPAPGFHTTAVGWDRHPA</sequence>
<reference evidence="8" key="1">
    <citation type="submission" date="2016-10" db="EMBL/GenBank/DDBJ databases">
        <authorList>
            <person name="Varghese N."/>
            <person name="Submissions S."/>
        </authorList>
    </citation>
    <scope>NUCLEOTIDE SEQUENCE [LARGE SCALE GENOMIC DNA]</scope>
    <source>
        <strain evidence="8">S6-262</strain>
    </source>
</reference>
<name>A0A1H8HX28_9SPHN</name>
<dbReference type="InterPro" id="IPR007016">
    <property type="entry name" value="O-antigen_ligase-rel_domated"/>
</dbReference>
<feature type="transmembrane region" description="Helical" evidence="5">
    <location>
        <begin position="222"/>
        <end position="239"/>
    </location>
</feature>
<dbReference type="Proteomes" id="UP000199206">
    <property type="component" value="Unassembled WGS sequence"/>
</dbReference>
<evidence type="ECO:0000256" key="3">
    <source>
        <dbReference type="ARBA" id="ARBA00022989"/>
    </source>
</evidence>
<keyword evidence="7" id="KW-0436">Ligase</keyword>
<keyword evidence="2 5" id="KW-0812">Transmembrane</keyword>
<feature type="transmembrane region" description="Helical" evidence="5">
    <location>
        <begin position="426"/>
        <end position="441"/>
    </location>
</feature>
<feature type="transmembrane region" description="Helical" evidence="5">
    <location>
        <begin position="103"/>
        <end position="121"/>
    </location>
</feature>
<evidence type="ECO:0000313" key="8">
    <source>
        <dbReference type="Proteomes" id="UP000199206"/>
    </source>
</evidence>
<evidence type="ECO:0000256" key="2">
    <source>
        <dbReference type="ARBA" id="ARBA00022692"/>
    </source>
</evidence>
<dbReference type="GO" id="GO:0016874">
    <property type="term" value="F:ligase activity"/>
    <property type="evidence" value="ECO:0007669"/>
    <property type="project" value="UniProtKB-KW"/>
</dbReference>
<feature type="domain" description="O-antigen ligase-related" evidence="6">
    <location>
        <begin position="228"/>
        <end position="381"/>
    </location>
</feature>
<dbReference type="STRING" id="1166340.SAMN05192583_3126"/>
<feature type="transmembrane region" description="Helical" evidence="5">
    <location>
        <begin position="369"/>
        <end position="394"/>
    </location>
</feature>
<keyword evidence="4 5" id="KW-0472">Membrane</keyword>
<feature type="transmembrane region" description="Helical" evidence="5">
    <location>
        <begin position="193"/>
        <end position="215"/>
    </location>
</feature>
<proteinExistence type="predicted"/>
<protein>
    <submittedName>
        <fullName evidence="7">O-antigen ligase</fullName>
    </submittedName>
</protein>
<evidence type="ECO:0000256" key="4">
    <source>
        <dbReference type="ARBA" id="ARBA00023136"/>
    </source>
</evidence>
<accession>A0A1H8HX28</accession>
<evidence type="ECO:0000259" key="6">
    <source>
        <dbReference type="Pfam" id="PF04932"/>
    </source>
</evidence>